<dbReference type="InParanoid" id="D8QC40"/>
<evidence type="ECO:0000256" key="2">
    <source>
        <dbReference type="SAM" id="MobiDB-lite"/>
    </source>
</evidence>
<dbReference type="PANTHER" id="PTHR12475">
    <property type="match status" value="1"/>
</dbReference>
<dbReference type="RefSeq" id="XP_003029364.1">
    <property type="nucleotide sequence ID" value="XM_003029318.1"/>
</dbReference>
<dbReference type="VEuPathDB" id="FungiDB:SCHCODRAFT_02634499"/>
<name>D8QC40_SCHCM</name>
<protein>
    <submittedName>
        <fullName evidence="4">Uncharacterized protein</fullName>
    </submittedName>
</protein>
<sequence length="382" mass="42144">MSDALDKLRPLTPYLAKAASFAPSFCKYLAVALVVLNIGSFPGFWHARVFRSVILLRIQWRLFQLKNMFKSQKKKDELEAKWMEDLTPIGTDPFTLCVPYDTRARIDDSDFNLHLSNSSYAKTLDSARFKAAMAAWPNFFVAGGWMPLAATHYHFIREIPMLAPYQVRIRVGAWDQKWLYVVCRFVTMPKKGAKKHNEKPPTPTAEPAADPSNLSMHIISTPADEFASSAPTPNPHSAPAPGTTEKTLKGVSAGLSFEEDDGAIVHTVSVSQMCFKIGRITVPPALVFATNGFSQPAPEGSAPYSPTNPPPHWATVQSIGVKAKGGSVKKMRDLLKGGWKEVPEAERWWEQALGGPVEERNKASLPAFQKIVGGMEAVRGLH</sequence>
<dbReference type="OMA" id="THGWREE"/>
<dbReference type="InterPro" id="IPR051490">
    <property type="entry name" value="THEM6_lcsJ_thioesterase"/>
</dbReference>
<proteinExistence type="inferred from homology"/>
<dbReference type="HOGENOM" id="CLU_043860_1_0_1"/>
<dbReference type="InterPro" id="IPR029069">
    <property type="entry name" value="HotDog_dom_sf"/>
</dbReference>
<dbReference type="CDD" id="cd00586">
    <property type="entry name" value="4HBT"/>
    <property type="match status" value="1"/>
</dbReference>
<keyword evidence="5" id="KW-1185">Reference proteome</keyword>
<dbReference type="Gene3D" id="3.10.129.10">
    <property type="entry name" value="Hotdog Thioesterase"/>
    <property type="match status" value="1"/>
</dbReference>
<dbReference type="EMBL" id="GL377309">
    <property type="protein sequence ID" value="EFI94461.1"/>
    <property type="molecule type" value="Genomic_DNA"/>
</dbReference>
<evidence type="ECO:0000313" key="4">
    <source>
        <dbReference type="EMBL" id="EFI94461.1"/>
    </source>
</evidence>
<dbReference type="KEGG" id="scm:SCHCO_02634499"/>
<organism evidence="5">
    <name type="scientific">Schizophyllum commune (strain H4-8 / FGSC 9210)</name>
    <name type="common">Split gill fungus</name>
    <dbReference type="NCBI Taxonomy" id="578458"/>
    <lineage>
        <taxon>Eukaryota</taxon>
        <taxon>Fungi</taxon>
        <taxon>Dikarya</taxon>
        <taxon>Basidiomycota</taxon>
        <taxon>Agaricomycotina</taxon>
        <taxon>Agaricomycetes</taxon>
        <taxon>Agaricomycetidae</taxon>
        <taxon>Agaricales</taxon>
        <taxon>Schizophyllaceae</taxon>
        <taxon>Schizophyllum</taxon>
    </lineage>
</organism>
<dbReference type="Proteomes" id="UP000007431">
    <property type="component" value="Unassembled WGS sequence"/>
</dbReference>
<evidence type="ECO:0000256" key="1">
    <source>
        <dbReference type="ARBA" id="ARBA00038476"/>
    </source>
</evidence>
<dbReference type="GeneID" id="9591189"/>
<dbReference type="eggNOG" id="KOG4366">
    <property type="taxonomic scope" value="Eukaryota"/>
</dbReference>
<dbReference type="OrthoDB" id="265761at2759"/>
<keyword evidence="3" id="KW-0812">Transmembrane</keyword>
<keyword evidence="3" id="KW-1133">Transmembrane helix</keyword>
<reference evidence="4 5" key="1">
    <citation type="journal article" date="2010" name="Nat. Biotechnol.">
        <title>Genome sequence of the model mushroom Schizophyllum commune.</title>
        <authorList>
            <person name="Ohm R.A."/>
            <person name="de Jong J.F."/>
            <person name="Lugones L.G."/>
            <person name="Aerts A."/>
            <person name="Kothe E."/>
            <person name="Stajich J.E."/>
            <person name="de Vries R.P."/>
            <person name="Record E."/>
            <person name="Levasseur A."/>
            <person name="Baker S.E."/>
            <person name="Bartholomew K.A."/>
            <person name="Coutinho P.M."/>
            <person name="Erdmann S."/>
            <person name="Fowler T.J."/>
            <person name="Gathman A.C."/>
            <person name="Lombard V."/>
            <person name="Henrissat B."/>
            <person name="Knabe N."/>
            <person name="Kuees U."/>
            <person name="Lilly W.W."/>
            <person name="Lindquist E."/>
            <person name="Lucas S."/>
            <person name="Magnuson J.K."/>
            <person name="Piumi F."/>
            <person name="Raudaskoski M."/>
            <person name="Salamov A."/>
            <person name="Schmutz J."/>
            <person name="Schwarze F.W.M.R."/>
            <person name="vanKuyk P.A."/>
            <person name="Horton J.S."/>
            <person name="Grigoriev I.V."/>
            <person name="Woesten H.A.B."/>
        </authorList>
    </citation>
    <scope>NUCLEOTIDE SEQUENCE [LARGE SCALE GENOMIC DNA]</scope>
    <source>
        <strain evidence="5">H4-8 / FGSC 9210</strain>
    </source>
</reference>
<dbReference type="Pfam" id="PF13279">
    <property type="entry name" value="4HBT_2"/>
    <property type="match status" value="1"/>
</dbReference>
<accession>D8QC40</accession>
<feature type="transmembrane region" description="Helical" evidence="3">
    <location>
        <begin position="28"/>
        <end position="47"/>
    </location>
</feature>
<evidence type="ECO:0000256" key="3">
    <source>
        <dbReference type="SAM" id="Phobius"/>
    </source>
</evidence>
<comment type="similarity">
    <text evidence="1">Belongs to the lcsJ thioesterase family.</text>
</comment>
<dbReference type="SUPFAM" id="SSF54637">
    <property type="entry name" value="Thioesterase/thiol ester dehydrase-isomerase"/>
    <property type="match status" value="1"/>
</dbReference>
<evidence type="ECO:0000313" key="5">
    <source>
        <dbReference type="Proteomes" id="UP000007431"/>
    </source>
</evidence>
<gene>
    <name evidence="4" type="ORF">SCHCODRAFT_69585</name>
</gene>
<dbReference type="PANTHER" id="PTHR12475:SF4">
    <property type="entry name" value="PROTEIN THEM6"/>
    <property type="match status" value="1"/>
</dbReference>
<feature type="region of interest" description="Disordered" evidence="2">
    <location>
        <begin position="192"/>
        <end position="247"/>
    </location>
</feature>
<keyword evidence="3" id="KW-0472">Membrane</keyword>
<dbReference type="AlphaFoldDB" id="D8QC40"/>